<keyword evidence="3" id="KW-1185">Reference proteome</keyword>
<gene>
    <name evidence="2" type="ORF">GCM10010246_16100</name>
</gene>
<organism evidence="2 3">
    <name type="scientific">Streptomyces cuspidosporus</name>
    <dbReference type="NCBI Taxonomy" id="66882"/>
    <lineage>
        <taxon>Bacteria</taxon>
        <taxon>Bacillati</taxon>
        <taxon>Actinomycetota</taxon>
        <taxon>Actinomycetes</taxon>
        <taxon>Kitasatosporales</taxon>
        <taxon>Streptomycetaceae</taxon>
        <taxon>Streptomyces</taxon>
    </lineage>
</organism>
<evidence type="ECO:0000313" key="2">
    <source>
        <dbReference type="EMBL" id="GAA2333328.1"/>
    </source>
</evidence>
<accession>A0ABP5SKF2</accession>
<proteinExistence type="predicted"/>
<comment type="caution">
    <text evidence="2">The sequence shown here is derived from an EMBL/GenBank/DDBJ whole genome shotgun (WGS) entry which is preliminary data.</text>
</comment>
<reference evidence="3" key="1">
    <citation type="journal article" date="2019" name="Int. J. Syst. Evol. Microbiol.">
        <title>The Global Catalogue of Microorganisms (GCM) 10K type strain sequencing project: providing services to taxonomists for standard genome sequencing and annotation.</title>
        <authorList>
            <consortium name="The Broad Institute Genomics Platform"/>
            <consortium name="The Broad Institute Genome Sequencing Center for Infectious Disease"/>
            <person name="Wu L."/>
            <person name="Ma J."/>
        </authorList>
    </citation>
    <scope>NUCLEOTIDE SEQUENCE [LARGE SCALE GENOMIC DNA]</scope>
    <source>
        <strain evidence="3">JCM 4316</strain>
    </source>
</reference>
<evidence type="ECO:0000313" key="3">
    <source>
        <dbReference type="Proteomes" id="UP001500253"/>
    </source>
</evidence>
<name>A0ABP5SKF2_9ACTN</name>
<dbReference type="Proteomes" id="UP001500253">
    <property type="component" value="Unassembled WGS sequence"/>
</dbReference>
<evidence type="ECO:0008006" key="4">
    <source>
        <dbReference type="Google" id="ProtNLM"/>
    </source>
</evidence>
<protein>
    <recommendedName>
        <fullName evidence="4">DNA-directed RNA polymerase specialized sigma24 family protein</fullName>
    </recommendedName>
</protein>
<dbReference type="EMBL" id="BAAASD010000005">
    <property type="protein sequence ID" value="GAA2333328.1"/>
    <property type="molecule type" value="Genomic_DNA"/>
</dbReference>
<dbReference type="RefSeq" id="WP_346173772.1">
    <property type="nucleotide sequence ID" value="NZ_BAAASD010000005.1"/>
</dbReference>
<feature type="region of interest" description="Disordered" evidence="1">
    <location>
        <begin position="202"/>
        <end position="222"/>
    </location>
</feature>
<feature type="region of interest" description="Disordered" evidence="1">
    <location>
        <begin position="64"/>
        <end position="105"/>
    </location>
</feature>
<feature type="compositionally biased region" description="Low complexity" evidence="1">
    <location>
        <begin position="94"/>
        <end position="105"/>
    </location>
</feature>
<sequence>MEQQQETADLPGGSPTLIDVEQAEAAIVEHYPRLVRLAYLVLPPGMGRTRRVLAAHGLAQRALPRGRANGAGAGPQTGVRPQTGADGRGGAGATPGLPGQRGAEGAADDAGYAFVRLRVLRGALRAARRRRLPLGPALPRVWGLRLSPSPGGSDELALDKALSQLSGPGRAAYALRGLERLDDREAREVLKAAGVADPRGALAEADTVEDPAGSRDGTLLESPEFDPCALRARPTDLMRRRQHARAALAAAAALVVCGTLLGVPGEGWGPSGAAAPPYARNPSSERALDPAELTRAAPEAWRTATRADFSTWPARGDRTGDTPLLRRALAVWARPGRSVRVSATPGTQSGPPSGPPQLLYAGEVDQVAVVLLYDGLRVVRYAEAGGGDGGAVALDFARADAADAASSTGLVVTRADGNVRYLAAPWVRHPSVRDLVRPGEAARPLRLTADGVTDPVRAGGADLVGGAGRAPECESWTALRLGSRLVTDLGEIVPARLTYGAPGGRGGGPRDVAGAPARAAWAHTACRLPLLHSRGVRTVNAWRFAAQRLPEGGGSAEWVCTRAETWRGAGGRVLAQFQPPTTDPAAPAAVVANAGDSPACGPREPRVLAGALWKSRAGRWYLLAAGSSQVTSVAARGDVRGTAVGRTLTLPAREGDQARLSGRLVSGGRLSALR</sequence>
<evidence type="ECO:0000256" key="1">
    <source>
        <dbReference type="SAM" id="MobiDB-lite"/>
    </source>
</evidence>